<feature type="transmembrane region" description="Helical" evidence="6">
    <location>
        <begin position="675"/>
        <end position="698"/>
    </location>
</feature>
<feature type="transmembrane region" description="Helical" evidence="6">
    <location>
        <begin position="83"/>
        <end position="101"/>
    </location>
</feature>
<evidence type="ECO:0000313" key="9">
    <source>
        <dbReference type="Proteomes" id="UP000224563"/>
    </source>
</evidence>
<feature type="transmembrane region" description="Helical" evidence="6">
    <location>
        <begin position="264"/>
        <end position="286"/>
    </location>
</feature>
<dbReference type="SFLD" id="SFLDG00002">
    <property type="entry name" value="C1.7:_P-type_atpase_like"/>
    <property type="match status" value="1"/>
</dbReference>
<evidence type="ECO:0000256" key="2">
    <source>
        <dbReference type="ARBA" id="ARBA00022692"/>
    </source>
</evidence>
<dbReference type="InterPro" id="IPR059000">
    <property type="entry name" value="ATPase_P-type_domA"/>
</dbReference>
<dbReference type="NCBIfam" id="TIGR01494">
    <property type="entry name" value="ATPase_P-type"/>
    <property type="match status" value="2"/>
</dbReference>
<dbReference type="InterPro" id="IPR001757">
    <property type="entry name" value="P_typ_ATPase"/>
</dbReference>
<feature type="transmembrane region" description="Helical" evidence="6">
    <location>
        <begin position="741"/>
        <end position="764"/>
    </location>
</feature>
<organism evidence="8 9">
    <name type="scientific">Agathobacter ruminis</name>
    <dbReference type="NCBI Taxonomy" id="1712665"/>
    <lineage>
        <taxon>Bacteria</taxon>
        <taxon>Bacillati</taxon>
        <taxon>Bacillota</taxon>
        <taxon>Clostridia</taxon>
        <taxon>Lachnospirales</taxon>
        <taxon>Lachnospiraceae</taxon>
        <taxon>Agathobacter</taxon>
    </lineage>
</organism>
<dbReference type="Gene3D" id="3.40.1110.10">
    <property type="entry name" value="Calcium-transporting ATPase, cytoplasmic domain N"/>
    <property type="match status" value="1"/>
</dbReference>
<dbReference type="SFLD" id="SFLDS00003">
    <property type="entry name" value="Haloacid_Dehalogenase"/>
    <property type="match status" value="1"/>
</dbReference>
<evidence type="ECO:0000256" key="3">
    <source>
        <dbReference type="ARBA" id="ARBA00022967"/>
    </source>
</evidence>
<reference evidence="8 9" key="1">
    <citation type="submission" date="2017-10" db="EMBL/GenBank/DDBJ databases">
        <title>Resolving the taxonomy of Roseburia spp., Eubacterium rectale and Agathobacter spp. through phylogenomic analysis.</title>
        <authorList>
            <person name="Sheridan P.O."/>
            <person name="Walker A.W."/>
            <person name="Duncan S.H."/>
            <person name="Scott K.P."/>
            <person name="Toole P.W.O."/>
            <person name="Luis P."/>
            <person name="Flint H.J."/>
        </authorList>
    </citation>
    <scope>NUCLEOTIDE SEQUENCE [LARGE SCALE GENOMIC DNA]</scope>
    <source>
        <strain evidence="8 9">JK623</strain>
    </source>
</reference>
<dbReference type="PROSITE" id="PS00154">
    <property type="entry name" value="ATPASE_E1_E2"/>
    <property type="match status" value="1"/>
</dbReference>
<dbReference type="InterPro" id="IPR008250">
    <property type="entry name" value="ATPase_P-typ_transduc_dom_A_sf"/>
</dbReference>
<sequence length="809" mass="88710">MDESTRNQASRQLNIERVNPHPYQGLNQEQVKARFHANAYNKKVESSTKSIKDIVISNVFTYFNGVFAVLGVLLAMVGAFKDMMFLGVIVCNTLIGIVQEVRSKKVLDKLILAHAPQAQVVRGGNIYVVDAEKLVLDDIIILEAGAQIPADAVVVEGSLAVNESLLTGESDEIAKNPGDALMSGSFVVSGKAYCRLEKVGADSYMSRLTIQATKSKQGEQSEMIRSLNRLIIVMGILIIPIGVALFVQSYFINEGSFADSITSMVAAVIGMIPEGLYLLASVAMALSATRLAKRDVLIHDMKCIETLARVDVLCVDKTGTITEPGMQVYSFEPCLTGETEREALLDELHAKISDFAAALPTDNETMRALQAYFQKTTGKKPVQISTFSSETKYSGVAFENATYVIGAPEFVMRDELGKISGQIEEYSKQGYRVLVFGEYKGKLDGKRLNAKVVPLGIVMLSNPIREGAKDTFGYFAQRDVEIKVISGDNPLTVSVIAREAGIANAQYYVDATTLKTEEDLKDAVDRYTVFGRVTPSQKKSLVLALKAKKHTVAMTGDGVNDILALKEADCSIAMASGSEAASNVAQLVLLDSNFAKMPSVVMEGRRVVNNIERTASLYVVKNIFSMLMAIFSVLLMWDYPLEPTQISLISMFTIGAPSFVLSLEPNKNPIRGHFLTNVFLKSIPAGVTDFLAVSGLVFFCREFDVDLECLSTSCTVLVGIVGFMILYRISKPMNVLHVSMLVIVILGYLFGMFFMSDFFSITAITKQCAMLTVVFAIMTEPVLRYLSIIFDHINERILERDKNGKKTSL</sequence>
<dbReference type="SFLD" id="SFLDF00027">
    <property type="entry name" value="p-type_atpase"/>
    <property type="match status" value="1"/>
</dbReference>
<dbReference type="SUPFAM" id="SSF81653">
    <property type="entry name" value="Calcium ATPase, transduction domain A"/>
    <property type="match status" value="1"/>
</dbReference>
<dbReference type="InterPro" id="IPR023214">
    <property type="entry name" value="HAD_sf"/>
</dbReference>
<dbReference type="Pfam" id="PF00122">
    <property type="entry name" value="E1-E2_ATPase"/>
    <property type="match status" value="1"/>
</dbReference>
<dbReference type="GO" id="GO:0016020">
    <property type="term" value="C:membrane"/>
    <property type="evidence" value="ECO:0007669"/>
    <property type="project" value="UniProtKB-SubCell"/>
</dbReference>
<dbReference type="InterPro" id="IPR023299">
    <property type="entry name" value="ATPase_P-typ_cyto_dom_N"/>
</dbReference>
<dbReference type="GO" id="GO:0016887">
    <property type="term" value="F:ATP hydrolysis activity"/>
    <property type="evidence" value="ECO:0007669"/>
    <property type="project" value="InterPro"/>
</dbReference>
<dbReference type="PRINTS" id="PR00119">
    <property type="entry name" value="CATATPASE"/>
</dbReference>
<dbReference type="EMBL" id="PDYG01000006">
    <property type="protein sequence ID" value="PHU38522.1"/>
    <property type="molecule type" value="Genomic_DNA"/>
</dbReference>
<dbReference type="InterPro" id="IPR018303">
    <property type="entry name" value="ATPase_P-typ_P_site"/>
</dbReference>
<dbReference type="Gene3D" id="3.40.50.1000">
    <property type="entry name" value="HAD superfamily/HAD-like"/>
    <property type="match status" value="1"/>
</dbReference>
<dbReference type="Pfam" id="PF00702">
    <property type="entry name" value="Hydrolase"/>
    <property type="match status" value="1"/>
</dbReference>
<gene>
    <name evidence="8" type="ORF">CSX02_02025</name>
</gene>
<keyword evidence="2 6" id="KW-0812">Transmembrane</keyword>
<dbReference type="GO" id="GO:0005524">
    <property type="term" value="F:ATP binding"/>
    <property type="evidence" value="ECO:0007669"/>
    <property type="project" value="InterPro"/>
</dbReference>
<feature type="transmembrane region" description="Helical" evidence="6">
    <location>
        <begin position="770"/>
        <end position="790"/>
    </location>
</feature>
<keyword evidence="3" id="KW-1278">Translocase</keyword>
<evidence type="ECO:0000256" key="1">
    <source>
        <dbReference type="ARBA" id="ARBA00004141"/>
    </source>
</evidence>
<dbReference type="SUPFAM" id="SSF56784">
    <property type="entry name" value="HAD-like"/>
    <property type="match status" value="1"/>
</dbReference>
<dbReference type="InterPro" id="IPR036412">
    <property type="entry name" value="HAD-like_sf"/>
</dbReference>
<proteinExistence type="predicted"/>
<keyword evidence="9" id="KW-1185">Reference proteome</keyword>
<dbReference type="AlphaFoldDB" id="A0A2G3E5H2"/>
<protein>
    <submittedName>
        <fullName evidence="8">ATPase P</fullName>
    </submittedName>
</protein>
<reference evidence="8 9" key="2">
    <citation type="submission" date="2017-10" db="EMBL/GenBank/DDBJ databases">
        <authorList>
            <person name="Banno H."/>
            <person name="Chua N.-H."/>
        </authorList>
    </citation>
    <scope>NUCLEOTIDE SEQUENCE [LARGE SCALE GENOMIC DNA]</scope>
    <source>
        <strain evidence="8 9">JK623</strain>
    </source>
</reference>
<dbReference type="SUPFAM" id="SSF81660">
    <property type="entry name" value="Metal cation-transporting ATPase, ATP-binding domain N"/>
    <property type="match status" value="1"/>
</dbReference>
<feature type="transmembrane region" description="Helical" evidence="6">
    <location>
        <begin position="230"/>
        <end position="252"/>
    </location>
</feature>
<evidence type="ECO:0000256" key="5">
    <source>
        <dbReference type="ARBA" id="ARBA00023136"/>
    </source>
</evidence>
<comment type="subcellular location">
    <subcellularLocation>
        <location evidence="1">Membrane</location>
        <topology evidence="1">Multi-pass membrane protein</topology>
    </subcellularLocation>
</comment>
<keyword evidence="5 6" id="KW-0472">Membrane</keyword>
<comment type="caution">
    <text evidence="8">The sequence shown here is derived from an EMBL/GenBank/DDBJ whole genome shotgun (WGS) entry which is preliminary data.</text>
</comment>
<evidence type="ECO:0000313" key="8">
    <source>
        <dbReference type="EMBL" id="PHU38522.1"/>
    </source>
</evidence>
<feature type="transmembrane region" description="Helical" evidence="6">
    <location>
        <begin position="643"/>
        <end position="663"/>
    </location>
</feature>
<dbReference type="CDD" id="cd02609">
    <property type="entry name" value="P-type_ATPase"/>
    <property type="match status" value="1"/>
</dbReference>
<dbReference type="Proteomes" id="UP000224563">
    <property type="component" value="Unassembled WGS sequence"/>
</dbReference>
<feature type="domain" description="P-type ATPase A" evidence="7">
    <location>
        <begin position="115"/>
        <end position="209"/>
    </location>
</feature>
<feature type="transmembrane region" description="Helical" evidence="6">
    <location>
        <begin position="710"/>
        <end position="729"/>
    </location>
</feature>
<feature type="transmembrane region" description="Helical" evidence="6">
    <location>
        <begin position="59"/>
        <end position="77"/>
    </location>
</feature>
<evidence type="ECO:0000256" key="6">
    <source>
        <dbReference type="SAM" id="Phobius"/>
    </source>
</evidence>
<dbReference type="Gene3D" id="1.20.1110.10">
    <property type="entry name" value="Calcium-transporting ATPase, transmembrane domain"/>
    <property type="match status" value="1"/>
</dbReference>
<dbReference type="Gene3D" id="2.70.150.10">
    <property type="entry name" value="Calcium-transporting ATPase, cytoplasmic transduction domain A"/>
    <property type="match status" value="1"/>
</dbReference>
<evidence type="ECO:0000259" key="7">
    <source>
        <dbReference type="Pfam" id="PF00122"/>
    </source>
</evidence>
<feature type="transmembrane region" description="Helical" evidence="6">
    <location>
        <begin position="615"/>
        <end position="637"/>
    </location>
</feature>
<dbReference type="PRINTS" id="PR00120">
    <property type="entry name" value="HATPASE"/>
</dbReference>
<keyword evidence="4 6" id="KW-1133">Transmembrane helix</keyword>
<dbReference type="InterPro" id="IPR044492">
    <property type="entry name" value="P_typ_ATPase_HD_dom"/>
</dbReference>
<dbReference type="RefSeq" id="WP_099385443.1">
    <property type="nucleotide sequence ID" value="NZ_JANSWH010000099.1"/>
</dbReference>
<dbReference type="InterPro" id="IPR023298">
    <property type="entry name" value="ATPase_P-typ_TM_dom_sf"/>
</dbReference>
<evidence type="ECO:0000256" key="4">
    <source>
        <dbReference type="ARBA" id="ARBA00022989"/>
    </source>
</evidence>
<dbReference type="SUPFAM" id="SSF81665">
    <property type="entry name" value="Calcium ATPase, transmembrane domain M"/>
    <property type="match status" value="1"/>
</dbReference>
<name>A0A2G3E5H2_9FIRM</name>
<dbReference type="PANTHER" id="PTHR42861">
    <property type="entry name" value="CALCIUM-TRANSPORTING ATPASE"/>
    <property type="match status" value="1"/>
</dbReference>
<accession>A0A2G3E5H2</accession>